<feature type="active site" evidence="6">
    <location>
        <position position="19"/>
    </location>
</feature>
<comment type="catalytic activity">
    <reaction evidence="5">
        <text>O-phospho-L-tyrosyl-[protein] + H2O = L-tyrosyl-[protein] + phosphate</text>
        <dbReference type="Rhea" id="RHEA:10684"/>
        <dbReference type="Rhea" id="RHEA-COMP:10136"/>
        <dbReference type="Rhea" id="RHEA-COMP:20101"/>
        <dbReference type="ChEBI" id="CHEBI:15377"/>
        <dbReference type="ChEBI" id="CHEBI:43474"/>
        <dbReference type="ChEBI" id="CHEBI:46858"/>
        <dbReference type="ChEBI" id="CHEBI:61978"/>
        <dbReference type="EC" id="3.1.3.48"/>
    </reaction>
</comment>
<evidence type="ECO:0000256" key="1">
    <source>
        <dbReference type="ARBA" id="ARBA00011063"/>
    </source>
</evidence>
<dbReference type="SMART" id="SM00226">
    <property type="entry name" value="LMWPc"/>
    <property type="match status" value="1"/>
</dbReference>
<reference evidence="8 9" key="1">
    <citation type="journal article" date="2019" name="Int. J. Syst. Evol. Microbiol.">
        <title>Limnobaculum parvum gen. nov., sp. nov., isolated from a freshwater lake.</title>
        <authorList>
            <person name="Baek C."/>
            <person name="Shin S.K."/>
            <person name="Yi H."/>
        </authorList>
    </citation>
    <scope>NUCLEOTIDE SEQUENCE [LARGE SCALE GENOMIC DNA]</scope>
    <source>
        <strain evidence="8 9">HYN0051</strain>
    </source>
</reference>
<dbReference type="AlphaFoldDB" id="A0A2Y9TZY9"/>
<feature type="domain" description="Phosphotyrosine protein phosphatase I" evidence="7">
    <location>
        <begin position="7"/>
        <end position="145"/>
    </location>
</feature>
<keyword evidence="4" id="KW-0904">Protein phosphatase</keyword>
<evidence type="ECO:0000313" key="8">
    <source>
        <dbReference type="EMBL" id="AWH89152.1"/>
    </source>
</evidence>
<protein>
    <recommendedName>
        <fullName evidence="2">protein-tyrosine-phosphatase</fullName>
        <ecNumber evidence="2">3.1.3.48</ecNumber>
    </recommendedName>
</protein>
<dbReference type="Proteomes" id="UP000244908">
    <property type="component" value="Chromosome"/>
</dbReference>
<dbReference type="OrthoDB" id="9784339at2"/>
<feature type="active site" description="Proton donor" evidence="6">
    <location>
        <position position="119"/>
    </location>
</feature>
<dbReference type="GO" id="GO:0004725">
    <property type="term" value="F:protein tyrosine phosphatase activity"/>
    <property type="evidence" value="ECO:0007669"/>
    <property type="project" value="UniProtKB-EC"/>
</dbReference>
<dbReference type="InterPro" id="IPR017867">
    <property type="entry name" value="Tyr_phospatase_low_mol_wt"/>
</dbReference>
<accession>A0A2Y9TZY9</accession>
<dbReference type="KEGG" id="lpv:HYN51_11665"/>
<dbReference type="Gene3D" id="3.40.50.2300">
    <property type="match status" value="1"/>
</dbReference>
<dbReference type="EC" id="3.1.3.48" evidence="2"/>
<sequence>MAKLKFDSILVVCVGNICRSPIGERLLQIQLPNKTIESAGLNAIVNHPVEKTMTEIALQHGISVSDHKAKQFNAQLCHQYDLILVMEKVHMETINHLAPEASGKTMLFGHWNNQRDIVDPYGQSKKMFELIYQQLSESADMWAKVLSH</sequence>
<dbReference type="CDD" id="cd16343">
    <property type="entry name" value="LMWPTP"/>
    <property type="match status" value="1"/>
</dbReference>
<dbReference type="PRINTS" id="PR00719">
    <property type="entry name" value="LMWPTPASE"/>
</dbReference>
<gene>
    <name evidence="8" type="ORF">HYN51_11665</name>
</gene>
<evidence type="ECO:0000256" key="5">
    <source>
        <dbReference type="ARBA" id="ARBA00051722"/>
    </source>
</evidence>
<dbReference type="InterPro" id="IPR050438">
    <property type="entry name" value="LMW_PTPase"/>
</dbReference>
<dbReference type="RefSeq" id="WP_108901207.1">
    <property type="nucleotide sequence ID" value="NZ_CP029185.2"/>
</dbReference>
<evidence type="ECO:0000256" key="6">
    <source>
        <dbReference type="PIRSR" id="PIRSR617867-1"/>
    </source>
</evidence>
<dbReference type="InterPro" id="IPR036196">
    <property type="entry name" value="Ptyr_pPase_sf"/>
</dbReference>
<dbReference type="SUPFAM" id="SSF52788">
    <property type="entry name" value="Phosphotyrosine protein phosphatases I"/>
    <property type="match status" value="1"/>
</dbReference>
<organism evidence="8 9">
    <name type="scientific">Limnobaculum parvum</name>
    <dbReference type="NCBI Taxonomy" id="2172103"/>
    <lineage>
        <taxon>Bacteria</taxon>
        <taxon>Pseudomonadati</taxon>
        <taxon>Pseudomonadota</taxon>
        <taxon>Gammaproteobacteria</taxon>
        <taxon>Enterobacterales</taxon>
        <taxon>Budviciaceae</taxon>
        <taxon>Limnobaculum</taxon>
    </lineage>
</organism>
<proteinExistence type="inferred from homology"/>
<dbReference type="PANTHER" id="PTHR11717:SF31">
    <property type="entry name" value="LOW MOLECULAR WEIGHT PROTEIN-TYROSINE-PHOSPHATASE ETP-RELATED"/>
    <property type="match status" value="1"/>
</dbReference>
<comment type="similarity">
    <text evidence="1">Belongs to the low molecular weight phosphotyrosine protein phosphatase family.</text>
</comment>
<name>A0A2Y9TZY9_9GAMM</name>
<dbReference type="Pfam" id="PF01451">
    <property type="entry name" value="LMWPc"/>
    <property type="match status" value="1"/>
</dbReference>
<evidence type="ECO:0000313" key="9">
    <source>
        <dbReference type="Proteomes" id="UP000244908"/>
    </source>
</evidence>
<dbReference type="EMBL" id="CP029185">
    <property type="protein sequence ID" value="AWH89152.1"/>
    <property type="molecule type" value="Genomic_DNA"/>
</dbReference>
<feature type="active site" description="Nucleophile" evidence="6">
    <location>
        <position position="13"/>
    </location>
</feature>
<keyword evidence="9" id="KW-1185">Reference proteome</keyword>
<evidence type="ECO:0000256" key="2">
    <source>
        <dbReference type="ARBA" id="ARBA00013064"/>
    </source>
</evidence>
<evidence type="ECO:0000259" key="7">
    <source>
        <dbReference type="SMART" id="SM00226"/>
    </source>
</evidence>
<evidence type="ECO:0000256" key="3">
    <source>
        <dbReference type="ARBA" id="ARBA00022801"/>
    </source>
</evidence>
<dbReference type="FunFam" id="3.40.50.2300:FF:000041">
    <property type="entry name" value="Low molecular weight protein-tyrosine-phosphatase"/>
    <property type="match status" value="1"/>
</dbReference>
<dbReference type="InterPro" id="IPR023485">
    <property type="entry name" value="Ptyr_pPase"/>
</dbReference>
<dbReference type="PANTHER" id="PTHR11717">
    <property type="entry name" value="LOW MOLECULAR WEIGHT PROTEIN TYROSINE PHOSPHATASE"/>
    <property type="match status" value="1"/>
</dbReference>
<evidence type="ECO:0000256" key="4">
    <source>
        <dbReference type="ARBA" id="ARBA00022912"/>
    </source>
</evidence>
<keyword evidence="3" id="KW-0378">Hydrolase</keyword>